<keyword evidence="2" id="KW-1185">Reference proteome</keyword>
<sequence length="167" mass="18086">MLDKSVLRVEGGGGGGWFQCSSSSPSLPSFGGPGPCEPLKLPTRTRPPGRERLFCFRTPVMILAGLQNYADKQQCRQRSAASTLPRHPGCGWLPAPTVASIIVSTLSMACHWHCGSSIWATIYSVPSGLPLRSSFITIHCERVYLRTLLCNAGKANERKIDAGWDGK</sequence>
<protein>
    <submittedName>
        <fullName evidence="1">Uncharacterized protein</fullName>
    </submittedName>
</protein>
<name>A0ACD1GMY9_9EURO</name>
<dbReference type="EMBL" id="KZ825313">
    <property type="protein sequence ID" value="RAH50615.1"/>
    <property type="molecule type" value="Genomic_DNA"/>
</dbReference>
<gene>
    <name evidence="1" type="ORF">BO95DRAFT_158216</name>
</gene>
<proteinExistence type="predicted"/>
<evidence type="ECO:0000313" key="2">
    <source>
        <dbReference type="Proteomes" id="UP000249057"/>
    </source>
</evidence>
<reference evidence="1" key="1">
    <citation type="submission" date="2018-02" db="EMBL/GenBank/DDBJ databases">
        <title>The genomes of Aspergillus section Nigri reveals drivers in fungal speciation.</title>
        <authorList>
            <consortium name="DOE Joint Genome Institute"/>
            <person name="Vesth T.C."/>
            <person name="Nybo J."/>
            <person name="Theobald S."/>
            <person name="Brandl J."/>
            <person name="Frisvad J.C."/>
            <person name="Nielsen K.F."/>
            <person name="Lyhne E.K."/>
            <person name="Kogle M.E."/>
            <person name="Kuo A."/>
            <person name="Riley R."/>
            <person name="Clum A."/>
            <person name="Nolan M."/>
            <person name="Lipzen A."/>
            <person name="Salamov A."/>
            <person name="Henrissat B."/>
            <person name="Wiebenga A."/>
            <person name="De vries R.P."/>
            <person name="Grigoriev I.V."/>
            <person name="Mortensen U.H."/>
            <person name="Andersen M.R."/>
            <person name="Baker S.E."/>
        </authorList>
    </citation>
    <scope>NUCLEOTIDE SEQUENCE</scope>
    <source>
        <strain evidence="1">CBS 621.78</strain>
    </source>
</reference>
<dbReference type="Proteomes" id="UP000249057">
    <property type="component" value="Unassembled WGS sequence"/>
</dbReference>
<organism evidence="1 2">
    <name type="scientific">Aspergillus brunneoviolaceus CBS 621.78</name>
    <dbReference type="NCBI Taxonomy" id="1450534"/>
    <lineage>
        <taxon>Eukaryota</taxon>
        <taxon>Fungi</taxon>
        <taxon>Dikarya</taxon>
        <taxon>Ascomycota</taxon>
        <taxon>Pezizomycotina</taxon>
        <taxon>Eurotiomycetes</taxon>
        <taxon>Eurotiomycetidae</taxon>
        <taxon>Eurotiales</taxon>
        <taxon>Aspergillaceae</taxon>
        <taxon>Aspergillus</taxon>
        <taxon>Aspergillus subgen. Circumdati</taxon>
    </lineage>
</organism>
<accession>A0ACD1GMY9</accession>
<evidence type="ECO:0000313" key="1">
    <source>
        <dbReference type="EMBL" id="RAH50615.1"/>
    </source>
</evidence>